<dbReference type="InterPro" id="IPR001915">
    <property type="entry name" value="Peptidase_M48"/>
</dbReference>
<name>A0A1Z1C4V4_CLAUC</name>
<keyword evidence="1 6" id="KW-0645">Protease</keyword>
<evidence type="ECO:0000259" key="8">
    <source>
        <dbReference type="Pfam" id="PF01435"/>
    </source>
</evidence>
<sequence length="323" mass="35758">MPLRIPRGLLTRPATTPFLPRTTTRSASQWPGGPYQRPRYQRFSNTQKLYNLWYTSPGFRYGIGALGVGGGIFYYTNLERVPVSGRLRFNCVPESFLEKRGQDGFQMIMQEYGSKVLPPNHPNSRLVNRVLQRLVPASGLDGLKWEVRVIDDPAQKNAFVLPGGKVFVFSGILPICGGDDGLAAVLGHEIAHQVAQHGGEKLSGLGILVALAAFASYQFDVSGQLAYLMLDFILSKPGSRKMEVRSPGKPSQPQVLIIRSQSEADYIGLLMMAEACYDPNAAVGLWQRMAKAEQYAPPQFLSTHPTVSSGLRTFFERWNTEHA</sequence>
<dbReference type="CDD" id="cd07331">
    <property type="entry name" value="M48C_Oma1_like"/>
    <property type="match status" value="1"/>
</dbReference>
<evidence type="ECO:0000256" key="3">
    <source>
        <dbReference type="ARBA" id="ARBA00022801"/>
    </source>
</evidence>
<dbReference type="InterPro" id="IPR051156">
    <property type="entry name" value="Mito/Outer_Membr_Metalloprot"/>
</dbReference>
<comment type="similarity">
    <text evidence="6">Belongs to the peptidase M48 family.</text>
</comment>
<dbReference type="Gene3D" id="3.30.2010.10">
    <property type="entry name" value="Metalloproteases ('zincins'), catalytic domain"/>
    <property type="match status" value="1"/>
</dbReference>
<dbReference type="GO" id="GO:0004222">
    <property type="term" value="F:metalloendopeptidase activity"/>
    <property type="evidence" value="ECO:0007669"/>
    <property type="project" value="InterPro"/>
</dbReference>
<dbReference type="GO" id="GO:0034982">
    <property type="term" value="P:mitochondrial protein processing"/>
    <property type="evidence" value="ECO:0007669"/>
    <property type="project" value="TreeGrafter"/>
</dbReference>
<evidence type="ECO:0000313" key="10">
    <source>
        <dbReference type="EMBL" id="AUW30716.1"/>
    </source>
</evidence>
<proteinExistence type="inferred from homology"/>
<comment type="cofactor">
    <cofactor evidence="6">
        <name>Zn(2+)</name>
        <dbReference type="ChEBI" id="CHEBI:29105"/>
    </cofactor>
    <text evidence="6">Binds 1 zinc ion per subunit.</text>
</comment>
<evidence type="ECO:0000256" key="6">
    <source>
        <dbReference type="RuleBase" id="RU003983"/>
    </source>
</evidence>
<keyword evidence="2" id="KW-0479">Metal-binding</keyword>
<dbReference type="EMBL" id="KX264278">
    <property type="protein sequence ID" value="ANM86591.1"/>
    <property type="molecule type" value="Genomic_DNA"/>
</dbReference>
<evidence type="ECO:0000313" key="9">
    <source>
        <dbReference type="EMBL" id="ANM86591.1"/>
    </source>
</evidence>
<keyword evidence="3 6" id="KW-0378">Hydrolase</keyword>
<dbReference type="EMBL" id="MG777470">
    <property type="protein sequence ID" value="AUW30716.1"/>
    <property type="molecule type" value="Genomic_DNA"/>
</dbReference>
<dbReference type="PANTHER" id="PTHR22726:SF1">
    <property type="entry name" value="METALLOENDOPEPTIDASE OMA1, MITOCHONDRIAL"/>
    <property type="match status" value="1"/>
</dbReference>
<keyword evidence="5 6" id="KW-0482">Metalloprotease</keyword>
<reference evidence="10" key="2">
    <citation type="submission" date="2017-12" db="EMBL/GenBank/DDBJ databases">
        <title>Genome Sequencing Reveals a Rich Biosynthetic Potential.</title>
        <authorList>
            <person name="Bertrand R.L."/>
            <person name="Abdel-Hameed M.E."/>
            <person name="Sorensen J.L."/>
        </authorList>
    </citation>
    <scope>NUCLEOTIDE SEQUENCE</scope>
</reference>
<feature type="region of interest" description="Disordered" evidence="7">
    <location>
        <begin position="14"/>
        <end position="36"/>
    </location>
</feature>
<dbReference type="GO" id="GO:0005743">
    <property type="term" value="C:mitochondrial inner membrane"/>
    <property type="evidence" value="ECO:0007669"/>
    <property type="project" value="TreeGrafter"/>
</dbReference>
<evidence type="ECO:0000256" key="2">
    <source>
        <dbReference type="ARBA" id="ARBA00022723"/>
    </source>
</evidence>
<evidence type="ECO:0000256" key="4">
    <source>
        <dbReference type="ARBA" id="ARBA00022833"/>
    </source>
</evidence>
<reference evidence="9" key="1">
    <citation type="submission" date="2016-05" db="EMBL/GenBank/DDBJ databases">
        <title>Lichen genome sequencing reveals its rich biosynthetic potential.</title>
        <authorList>
            <person name="Bertrand R.L."/>
            <person name="Abdel-Hameed M."/>
            <person name="Sorensen J.L."/>
        </authorList>
    </citation>
    <scope>NUCLEOTIDE SEQUENCE</scope>
</reference>
<dbReference type="Pfam" id="PF01435">
    <property type="entry name" value="Peptidase_M48"/>
    <property type="match status" value="1"/>
</dbReference>
<feature type="domain" description="Peptidase M48" evidence="8">
    <location>
        <begin position="126"/>
        <end position="308"/>
    </location>
</feature>
<dbReference type="GO" id="GO:0046872">
    <property type="term" value="F:metal ion binding"/>
    <property type="evidence" value="ECO:0007669"/>
    <property type="project" value="UniProtKB-KW"/>
</dbReference>
<keyword evidence="4 6" id="KW-0862">Zinc</keyword>
<dbReference type="AlphaFoldDB" id="A0A1Z1C4V4"/>
<accession>A0A1Z1C4V4</accession>
<organism evidence="9">
    <name type="scientific">Cladonia uncialis subsp. uncialis</name>
    <dbReference type="NCBI Taxonomy" id="180999"/>
    <lineage>
        <taxon>Eukaryota</taxon>
        <taxon>Fungi</taxon>
        <taxon>Dikarya</taxon>
        <taxon>Ascomycota</taxon>
        <taxon>Pezizomycotina</taxon>
        <taxon>Lecanoromycetes</taxon>
        <taxon>OSLEUM clade</taxon>
        <taxon>Lecanoromycetidae</taxon>
        <taxon>Lecanorales</taxon>
        <taxon>Lecanorineae</taxon>
        <taxon>Cladoniaceae</taxon>
        <taxon>Cladonia</taxon>
    </lineage>
</organism>
<evidence type="ECO:0000256" key="7">
    <source>
        <dbReference type="SAM" id="MobiDB-lite"/>
    </source>
</evidence>
<protein>
    <submittedName>
        <fullName evidence="9">Putative peptidase</fullName>
    </submittedName>
</protein>
<evidence type="ECO:0000256" key="1">
    <source>
        <dbReference type="ARBA" id="ARBA00022670"/>
    </source>
</evidence>
<evidence type="ECO:0000256" key="5">
    <source>
        <dbReference type="ARBA" id="ARBA00023049"/>
    </source>
</evidence>
<dbReference type="PANTHER" id="PTHR22726">
    <property type="entry name" value="METALLOENDOPEPTIDASE OMA1"/>
    <property type="match status" value="1"/>
</dbReference>
<dbReference type="GO" id="GO:0006515">
    <property type="term" value="P:protein quality control for misfolded or incompletely synthesized proteins"/>
    <property type="evidence" value="ECO:0007669"/>
    <property type="project" value="TreeGrafter"/>
</dbReference>